<feature type="transmembrane region" description="Helical" evidence="1">
    <location>
        <begin position="7"/>
        <end position="29"/>
    </location>
</feature>
<organism evidence="2 3">
    <name type="scientific">Flavobacterium terrigena</name>
    <dbReference type="NCBI Taxonomy" id="402734"/>
    <lineage>
        <taxon>Bacteria</taxon>
        <taxon>Pseudomonadati</taxon>
        <taxon>Bacteroidota</taxon>
        <taxon>Flavobacteriia</taxon>
        <taxon>Flavobacteriales</taxon>
        <taxon>Flavobacteriaceae</taxon>
        <taxon>Flavobacterium</taxon>
    </lineage>
</organism>
<evidence type="ECO:0000313" key="3">
    <source>
        <dbReference type="Proteomes" id="UP000199702"/>
    </source>
</evidence>
<keyword evidence="3" id="KW-1185">Reference proteome</keyword>
<dbReference type="Proteomes" id="UP000199702">
    <property type="component" value="Unassembled WGS sequence"/>
</dbReference>
<dbReference type="EMBL" id="FNYA01000001">
    <property type="protein sequence ID" value="SEI46474.1"/>
    <property type="molecule type" value="Genomic_DNA"/>
</dbReference>
<proteinExistence type="predicted"/>
<gene>
    <name evidence="2" type="ORF">SAMN05660918_0718</name>
</gene>
<evidence type="ECO:0000256" key="1">
    <source>
        <dbReference type="SAM" id="Phobius"/>
    </source>
</evidence>
<evidence type="ECO:0000313" key="2">
    <source>
        <dbReference type="EMBL" id="SEI46474.1"/>
    </source>
</evidence>
<keyword evidence="1" id="KW-0472">Membrane</keyword>
<dbReference type="STRING" id="402734.SAMN05660918_0718"/>
<accession>A0A1H6QZP9</accession>
<evidence type="ECO:0008006" key="4">
    <source>
        <dbReference type="Google" id="ProtNLM"/>
    </source>
</evidence>
<keyword evidence="1" id="KW-0812">Transmembrane</keyword>
<reference evidence="3" key="1">
    <citation type="submission" date="2016-10" db="EMBL/GenBank/DDBJ databases">
        <authorList>
            <person name="Varghese N."/>
            <person name="Submissions S."/>
        </authorList>
    </citation>
    <scope>NUCLEOTIDE SEQUENCE [LARGE SCALE GENOMIC DNA]</scope>
    <source>
        <strain evidence="3">DSM 17934</strain>
    </source>
</reference>
<dbReference type="AlphaFoldDB" id="A0A1H6QZP9"/>
<keyword evidence="1" id="KW-1133">Transmembrane helix</keyword>
<dbReference type="RefSeq" id="WP_317040021.1">
    <property type="nucleotide sequence ID" value="NZ_CBCSJU010000001.1"/>
</dbReference>
<protein>
    <recommendedName>
        <fullName evidence="4">6-phosphogluconate dehydrogenase</fullName>
    </recommendedName>
</protein>
<name>A0A1H6QZP9_9FLAO</name>
<sequence length="125" mass="14364">MTIIRKILVYGILAIVLAASAYIAALYYATFSDGIRTGELIKFSHKGYIFKTWEGELSQGLSGSQKFAFSVMDNQPEVIEQMKVNQGKFVKIEYIERYGTFSWWGETNYYITKVTPEKSPYFNVK</sequence>